<feature type="region of interest" description="Disordered" evidence="2">
    <location>
        <begin position="1003"/>
        <end position="1041"/>
    </location>
</feature>
<dbReference type="HOGENOM" id="CLU_013099_0_0_1"/>
<evidence type="ECO:0000256" key="2">
    <source>
        <dbReference type="SAM" id="MobiDB-lite"/>
    </source>
</evidence>
<dbReference type="AlphaFoldDB" id="W1NNT2"/>
<keyword evidence="1" id="KW-0808">Transferase</keyword>
<sequence length="1055" mass="122002">MGSLEESEAQSLRRNDAGAPLIKRGSLSRYSELSHLRNSDEKLHLKLVYRLSRFLWCGKIDYGQLICIILAFLFVVALFQSFLPGSIGLERPRIHMGFDHRELPWEFQYLKEMEGLNFGEGVKFVPLKVLQKFTKEENDANMSVDSMRPRIRTPIRRPQLAMVFGDPLMDATQLMMISITLSLYSMGYAIQVYFLEDGHIHAAWKNMGLNVTILQTSSESRVVVDWLNFDGVLVNTIESKDVLSCLMQEPFKSVPVIWTIQERALAIRLSEYTSNGHMKLFNDWKQAFERATVVVFSDYDLPMMYSPLDSGNYFVIPGSPLEPWEAYKFMALCKGHDLRAKMGYRPEDVVIAVVGSPFHYNGSWLEHALVMQAIAPLLSDFNNDATSGSHLKVSIICRNSTSTYDVALQAIALRFGYHQDNVQRISSDGDVTSFLDIADIVIYGSFHEEQSFPAILIRAMSLGKPIIAPNISVIRKRVENRVNGFLFPKENIRVITQILRQALSNGKLSPLAKNVGSIGKGNARNLMASDAVKGYADLLQNVLKLSSEVMLPKTISEIPQNLEEWQWNLVEDMESLIYWNKSTNGSDFLYHIEELYYRDVVEGSNNTSKVIDQVFSLTDWEEEKSIEMVNAKRRREEEQLKDRTDQTRGTWEEVYRSAKRADRTKNELHERDDRELERTGQLLCIYEPYYGEGTWPFLHNKSLYRGIGLSTKGRRPGADDIDAPSRLPILSSPYYRDVLREYGAFFAIANRIDRIHKNPWIGFQSWRLTVRKSSLSAIAEGALVGAIEAHRYGDALFFWARMDEDPRNPLQLDFWSFCDSINAGNCRFAFKEAFRRIYGLQEDWNSLPPMPADGYSWSVMHSWALPTRSFLELVMFSRMFVDALDARLYDQHRRTGECYLSLSKDRHCYSRVMELLVNVWAYHSARRIVYISPQTGAMHEHHRLKGRRGGHMWVKWFSYPLLKSMDEDLAEESDFDNQLDRRWLWPQTGEVYWQGVYERERNHRQKEKAERKRRSKDKQRRIRGRTHQRTLGKYIKPPPEDRDFLMANATLVASG</sequence>
<evidence type="ECO:0000313" key="5">
    <source>
        <dbReference type="EMBL" id="ERM97496.1"/>
    </source>
</evidence>
<dbReference type="PANTHER" id="PTHR46635">
    <property type="entry name" value="GLYCOSYL TRANSFERASE FAMILY 1 PROTEIN"/>
    <property type="match status" value="1"/>
</dbReference>
<gene>
    <name evidence="5" type="ORF">AMTR_s00125p00115160</name>
</gene>
<keyword evidence="1" id="KW-0328">Glycosyltransferase</keyword>
<proteinExistence type="predicted"/>
<organism evidence="5 6">
    <name type="scientific">Amborella trichopoda</name>
    <dbReference type="NCBI Taxonomy" id="13333"/>
    <lineage>
        <taxon>Eukaryota</taxon>
        <taxon>Viridiplantae</taxon>
        <taxon>Streptophyta</taxon>
        <taxon>Embryophyta</taxon>
        <taxon>Tracheophyta</taxon>
        <taxon>Spermatophyta</taxon>
        <taxon>Magnoliopsida</taxon>
        <taxon>Amborellales</taxon>
        <taxon>Amborellaceae</taxon>
        <taxon>Amborella</taxon>
    </lineage>
</organism>
<dbReference type="eggNOG" id="ENOG502QRZF">
    <property type="taxonomic scope" value="Eukaryota"/>
</dbReference>
<dbReference type="Gramene" id="ERM97496">
    <property type="protein sequence ID" value="ERM97496"/>
    <property type="gene ID" value="AMTR_s00125p00115160"/>
</dbReference>
<evidence type="ECO:0000256" key="1">
    <source>
        <dbReference type="ARBA" id="ARBA00022676"/>
    </source>
</evidence>
<accession>W1NNT2</accession>
<dbReference type="OrthoDB" id="1592604at2759"/>
<dbReference type="PANTHER" id="PTHR46635:SF1">
    <property type="entry name" value="GLYCOSYL TRANSFERASE FAMILY 1 PROTEIN"/>
    <property type="match status" value="1"/>
</dbReference>
<feature type="transmembrane region" description="Helical" evidence="3">
    <location>
        <begin position="62"/>
        <end position="83"/>
    </location>
</feature>
<dbReference type="Pfam" id="PF00534">
    <property type="entry name" value="Glycos_transf_1"/>
    <property type="match status" value="1"/>
</dbReference>
<keyword evidence="6" id="KW-1185">Reference proteome</keyword>
<dbReference type="OMA" id="HETGHCI"/>
<dbReference type="KEGG" id="atr:18425470"/>
<evidence type="ECO:0000259" key="4">
    <source>
        <dbReference type="Pfam" id="PF00534"/>
    </source>
</evidence>
<dbReference type="STRING" id="13333.W1NNT2"/>
<dbReference type="InterPro" id="IPR001296">
    <property type="entry name" value="Glyco_trans_1"/>
</dbReference>
<reference evidence="6" key="1">
    <citation type="journal article" date="2013" name="Science">
        <title>The Amborella genome and the evolution of flowering plants.</title>
        <authorList>
            <consortium name="Amborella Genome Project"/>
        </authorList>
    </citation>
    <scope>NUCLEOTIDE SEQUENCE [LARGE SCALE GENOMIC DNA]</scope>
</reference>
<evidence type="ECO:0000256" key="3">
    <source>
        <dbReference type="SAM" id="Phobius"/>
    </source>
</evidence>
<dbReference type="Proteomes" id="UP000017836">
    <property type="component" value="Unassembled WGS sequence"/>
</dbReference>
<name>W1NNT2_AMBTC</name>
<dbReference type="GO" id="GO:0016757">
    <property type="term" value="F:glycosyltransferase activity"/>
    <property type="evidence" value="ECO:0007669"/>
    <property type="project" value="UniProtKB-KW"/>
</dbReference>
<protein>
    <recommendedName>
        <fullName evidence="4">Glycosyl transferase family 1 domain-containing protein</fullName>
    </recommendedName>
</protein>
<keyword evidence="3" id="KW-0472">Membrane</keyword>
<dbReference type="EMBL" id="KI396312">
    <property type="protein sequence ID" value="ERM97496.1"/>
    <property type="molecule type" value="Genomic_DNA"/>
</dbReference>
<feature type="domain" description="Glycosyl transferase family 1" evidence="4">
    <location>
        <begin position="410"/>
        <end position="508"/>
    </location>
</feature>
<evidence type="ECO:0000313" key="6">
    <source>
        <dbReference type="Proteomes" id="UP000017836"/>
    </source>
</evidence>
<keyword evidence="3" id="KW-1133">Transmembrane helix</keyword>
<dbReference type="Gene3D" id="3.40.50.2000">
    <property type="entry name" value="Glycogen Phosphorylase B"/>
    <property type="match status" value="1"/>
</dbReference>
<keyword evidence="3" id="KW-0812">Transmembrane</keyword>
<feature type="compositionally biased region" description="Basic residues" evidence="2">
    <location>
        <begin position="1003"/>
        <end position="1030"/>
    </location>
</feature>
<dbReference type="SUPFAM" id="SSF53756">
    <property type="entry name" value="UDP-Glycosyltransferase/glycogen phosphorylase"/>
    <property type="match status" value="1"/>
</dbReference>